<protein>
    <submittedName>
        <fullName evidence="1">Myosin-6-like isoform X2</fullName>
    </submittedName>
</protein>
<accession>A0A2P2MTY9</accession>
<organism evidence="1">
    <name type="scientific">Rhizophora mucronata</name>
    <name type="common">Asiatic mangrove</name>
    <dbReference type="NCBI Taxonomy" id="61149"/>
    <lineage>
        <taxon>Eukaryota</taxon>
        <taxon>Viridiplantae</taxon>
        <taxon>Streptophyta</taxon>
        <taxon>Embryophyta</taxon>
        <taxon>Tracheophyta</taxon>
        <taxon>Spermatophyta</taxon>
        <taxon>Magnoliopsida</taxon>
        <taxon>eudicotyledons</taxon>
        <taxon>Gunneridae</taxon>
        <taxon>Pentapetalae</taxon>
        <taxon>rosids</taxon>
        <taxon>fabids</taxon>
        <taxon>Malpighiales</taxon>
        <taxon>Rhizophoraceae</taxon>
        <taxon>Rhizophora</taxon>
    </lineage>
</organism>
<sequence length="115" mass="13478">MVNNWNHLYDGDFLCSLLSSFTFFSKHFLSFFKLKLNFLQSRLQFCIFLHFSFFQVSPHPFLQLKSPRQLLNLLFQFIFSCLKSSSLPCRHLQLPQFSACNPSSPCTLCSDCCFL</sequence>
<name>A0A2P2MTY9_RHIMU</name>
<proteinExistence type="predicted"/>
<reference evidence="1" key="1">
    <citation type="submission" date="2018-02" db="EMBL/GenBank/DDBJ databases">
        <title>Rhizophora mucronata_Transcriptome.</title>
        <authorList>
            <person name="Meera S.P."/>
            <person name="Sreeshan A."/>
            <person name="Augustine A."/>
        </authorList>
    </citation>
    <scope>NUCLEOTIDE SEQUENCE</scope>
    <source>
        <tissue evidence="1">Leaf</tissue>
    </source>
</reference>
<dbReference type="EMBL" id="GGEC01053192">
    <property type="protein sequence ID" value="MBX33676.1"/>
    <property type="molecule type" value="Transcribed_RNA"/>
</dbReference>
<evidence type="ECO:0000313" key="1">
    <source>
        <dbReference type="EMBL" id="MBX33676.1"/>
    </source>
</evidence>
<dbReference type="AlphaFoldDB" id="A0A2P2MTY9"/>